<dbReference type="Gene3D" id="3.30.420.10">
    <property type="entry name" value="Ribonuclease H-like superfamily/Ribonuclease H"/>
    <property type="match status" value="1"/>
</dbReference>
<sequence>MDHFFHCDIVLFKRLYCLVVMEISTRRVHVLGGVTEYPTGPWVAQQARNLMIELGDRAEGSRFLIRDRDMKFTAVFDDVFTAEGIRILKSPPRAPRANALAERWIGGLCRELLDRILIVNARHLRRVLVAYETHFNEHRPHRSLGQAAPLRALPDPVEGDITVIRRDRLGGLIHEYAQVA</sequence>
<dbReference type="PROSITE" id="PS50994">
    <property type="entry name" value="INTEGRASE"/>
    <property type="match status" value="1"/>
</dbReference>
<dbReference type="RefSeq" id="WP_345567256.1">
    <property type="nucleotide sequence ID" value="NZ_BAABDQ010000015.1"/>
</dbReference>
<dbReference type="Proteomes" id="UP001500630">
    <property type="component" value="Unassembled WGS sequence"/>
</dbReference>
<feature type="domain" description="Integrase catalytic" evidence="1">
    <location>
        <begin position="1"/>
        <end position="157"/>
    </location>
</feature>
<proteinExistence type="predicted"/>
<dbReference type="InterPro" id="IPR036397">
    <property type="entry name" value="RNaseH_sf"/>
</dbReference>
<dbReference type="EMBL" id="BAABDQ010000015">
    <property type="protein sequence ID" value="GAA3572906.1"/>
    <property type="molecule type" value="Genomic_DNA"/>
</dbReference>
<reference evidence="3" key="1">
    <citation type="journal article" date="2019" name="Int. J. Syst. Evol. Microbiol.">
        <title>The Global Catalogue of Microorganisms (GCM) 10K type strain sequencing project: providing services to taxonomists for standard genome sequencing and annotation.</title>
        <authorList>
            <consortium name="The Broad Institute Genomics Platform"/>
            <consortium name="The Broad Institute Genome Sequencing Center for Infectious Disease"/>
            <person name="Wu L."/>
            <person name="Ma J."/>
        </authorList>
    </citation>
    <scope>NUCLEOTIDE SEQUENCE [LARGE SCALE GENOMIC DNA]</scope>
    <source>
        <strain evidence="3">JCM 17326</strain>
    </source>
</reference>
<dbReference type="SUPFAM" id="SSF53098">
    <property type="entry name" value="Ribonuclease H-like"/>
    <property type="match status" value="1"/>
</dbReference>
<dbReference type="Pfam" id="PF13683">
    <property type="entry name" value="rve_3"/>
    <property type="match status" value="1"/>
</dbReference>
<organism evidence="2 3">
    <name type="scientific">Nonomuraea rosea</name>
    <dbReference type="NCBI Taxonomy" id="638574"/>
    <lineage>
        <taxon>Bacteria</taxon>
        <taxon>Bacillati</taxon>
        <taxon>Actinomycetota</taxon>
        <taxon>Actinomycetes</taxon>
        <taxon>Streptosporangiales</taxon>
        <taxon>Streptosporangiaceae</taxon>
        <taxon>Nonomuraea</taxon>
    </lineage>
</organism>
<name>A0ABP6XWF6_9ACTN</name>
<gene>
    <name evidence="2" type="ORF">GCM10022419_062250</name>
</gene>
<evidence type="ECO:0000313" key="2">
    <source>
        <dbReference type="EMBL" id="GAA3572906.1"/>
    </source>
</evidence>
<evidence type="ECO:0000259" key="1">
    <source>
        <dbReference type="PROSITE" id="PS50994"/>
    </source>
</evidence>
<dbReference type="InterPro" id="IPR012337">
    <property type="entry name" value="RNaseH-like_sf"/>
</dbReference>
<dbReference type="InterPro" id="IPR001584">
    <property type="entry name" value="Integrase_cat-core"/>
</dbReference>
<protein>
    <submittedName>
        <fullName evidence="2">Integrase core domain-containing protein</fullName>
    </submittedName>
</protein>
<comment type="caution">
    <text evidence="2">The sequence shown here is derived from an EMBL/GenBank/DDBJ whole genome shotgun (WGS) entry which is preliminary data.</text>
</comment>
<keyword evidence="3" id="KW-1185">Reference proteome</keyword>
<accession>A0ABP6XWF6</accession>
<evidence type="ECO:0000313" key="3">
    <source>
        <dbReference type="Proteomes" id="UP001500630"/>
    </source>
</evidence>